<dbReference type="SUPFAM" id="SSF75011">
    <property type="entry name" value="3-carboxy-cis,cis-mucoante lactonizing enzyme"/>
    <property type="match status" value="1"/>
</dbReference>
<dbReference type="Pfam" id="PF05694">
    <property type="entry name" value="SBP56"/>
    <property type="match status" value="1"/>
</dbReference>
<keyword evidence="2" id="KW-0711">Selenium</keyword>
<reference evidence="4" key="1">
    <citation type="submission" date="2022-11" db="UniProtKB">
        <authorList>
            <consortium name="WormBaseParasite"/>
        </authorList>
    </citation>
    <scope>IDENTIFICATION</scope>
</reference>
<dbReference type="PANTHER" id="PTHR23300">
    <property type="entry name" value="METHANETHIOL OXIDASE"/>
    <property type="match status" value="1"/>
</dbReference>
<dbReference type="WBParaSite" id="ACRNAN_Path_457.g1740.t1">
    <property type="protein sequence ID" value="ACRNAN_Path_457.g1740.t1"/>
    <property type="gene ID" value="ACRNAN_Path_457.g1740"/>
</dbReference>
<dbReference type="AlphaFoldDB" id="A0A914C719"/>
<name>A0A914C719_9BILA</name>
<dbReference type="InterPro" id="IPR008826">
    <property type="entry name" value="Se-bd"/>
</dbReference>
<proteinExistence type="inferred from homology"/>
<dbReference type="PANTHER" id="PTHR23300:SF0">
    <property type="entry name" value="METHANETHIOL OXIDASE"/>
    <property type="match status" value="1"/>
</dbReference>
<evidence type="ECO:0000256" key="1">
    <source>
        <dbReference type="ARBA" id="ARBA00005606"/>
    </source>
</evidence>
<protein>
    <submittedName>
        <fullName evidence="4">Methanethiol oxidase</fullName>
    </submittedName>
</protein>
<accession>A0A914C719</accession>
<comment type="similarity">
    <text evidence="1">Belongs to the selenium-binding protein family.</text>
</comment>
<evidence type="ECO:0000256" key="2">
    <source>
        <dbReference type="ARBA" id="ARBA00023266"/>
    </source>
</evidence>
<dbReference type="GO" id="GO:0008430">
    <property type="term" value="F:selenium binding"/>
    <property type="evidence" value="ECO:0007669"/>
    <property type="project" value="InterPro"/>
</dbReference>
<evidence type="ECO:0000313" key="3">
    <source>
        <dbReference type="Proteomes" id="UP000887540"/>
    </source>
</evidence>
<sequence>MQCCAHQNGLQNGPGYASPKDALRAPREKILFVTSVNVNPEDQHDALVTIDVDPASPTYCQVIGRVTVPYKLDEVHHLGWNACSSCYGNPLASRRYLVMPCLNSSRVYIVDTKDPTNLTIKKIIEPEELHKHDVSFPHTPHCLADGNVMISTLGDANGEKKGNFILIDGSTFDVKETWPAPDSPPQKFNYDFWYQPRLNVMVASEWGTPNKIKSGFKTEDLDAGEYGKQIHIYDWKEHKLVQTIELDGFEGWMPLEVRFLHEPSKAHCFYGTCLGSSIYHLYKDETTGKWVNRLAYKVEVKKVSGWVMEEISGNITYIIISMDDRYLYASCFLFGEILQLDISDPFDVKLVGKLDISDPFDVKLVGKVKLGGLLHSESSVKLANGEDQPKPLYVKGKRIEGGPQMLQLSLDGKRLYVTNSAYSIWDKDTYPDLYKNGSQLLQIDVDTENGGMKVNENCLVDFGKLPNGPFLAHEMRYPGGDCTSDIWI</sequence>
<dbReference type="Proteomes" id="UP000887540">
    <property type="component" value="Unplaced"/>
</dbReference>
<organism evidence="3 4">
    <name type="scientific">Acrobeloides nanus</name>
    <dbReference type="NCBI Taxonomy" id="290746"/>
    <lineage>
        <taxon>Eukaryota</taxon>
        <taxon>Metazoa</taxon>
        <taxon>Ecdysozoa</taxon>
        <taxon>Nematoda</taxon>
        <taxon>Chromadorea</taxon>
        <taxon>Rhabditida</taxon>
        <taxon>Tylenchina</taxon>
        <taxon>Cephalobomorpha</taxon>
        <taxon>Cephaloboidea</taxon>
        <taxon>Cephalobidae</taxon>
        <taxon>Acrobeloides</taxon>
    </lineage>
</organism>
<keyword evidence="3" id="KW-1185">Reference proteome</keyword>
<evidence type="ECO:0000313" key="4">
    <source>
        <dbReference type="WBParaSite" id="ACRNAN_Path_457.g1740.t1"/>
    </source>
</evidence>